<dbReference type="RefSeq" id="WP_377942408.1">
    <property type="nucleotide sequence ID" value="NZ_JBHUCX010000020.1"/>
</dbReference>
<accession>A0ABW4JGR1</accession>
<comment type="caution">
    <text evidence="3">The sequence shown here is derived from an EMBL/GenBank/DDBJ whole genome shotgun (WGS) entry which is preliminary data.</text>
</comment>
<proteinExistence type="inferred from homology"/>
<dbReference type="PANTHER" id="PTHR43201">
    <property type="entry name" value="ACYL-COA SYNTHETASE"/>
    <property type="match status" value="1"/>
</dbReference>
<evidence type="ECO:0000313" key="4">
    <source>
        <dbReference type="Proteomes" id="UP001597079"/>
    </source>
</evidence>
<evidence type="ECO:0000256" key="1">
    <source>
        <dbReference type="ARBA" id="ARBA00006432"/>
    </source>
</evidence>
<evidence type="ECO:0000313" key="3">
    <source>
        <dbReference type="EMBL" id="MFD1674543.1"/>
    </source>
</evidence>
<dbReference type="Gene3D" id="3.30.300.30">
    <property type="match status" value="1"/>
</dbReference>
<dbReference type="PANTHER" id="PTHR43201:SF8">
    <property type="entry name" value="ACYL-COA SYNTHETASE FAMILY MEMBER 3"/>
    <property type="match status" value="1"/>
</dbReference>
<reference evidence="4" key="1">
    <citation type="journal article" date="2019" name="Int. J. Syst. Evol. Microbiol.">
        <title>The Global Catalogue of Microorganisms (GCM) 10K type strain sequencing project: providing services to taxonomists for standard genome sequencing and annotation.</title>
        <authorList>
            <consortium name="The Broad Institute Genomics Platform"/>
            <consortium name="The Broad Institute Genome Sequencing Center for Infectious Disease"/>
            <person name="Wu L."/>
            <person name="Ma J."/>
        </authorList>
    </citation>
    <scope>NUCLEOTIDE SEQUENCE [LARGE SCALE GENOMIC DNA]</scope>
    <source>
        <strain evidence="4">CGMCC 1.12286</strain>
    </source>
</reference>
<organism evidence="3 4">
    <name type="scientific">Alicyclobacillus fodiniaquatilis</name>
    <dbReference type="NCBI Taxonomy" id="1661150"/>
    <lineage>
        <taxon>Bacteria</taxon>
        <taxon>Bacillati</taxon>
        <taxon>Bacillota</taxon>
        <taxon>Bacilli</taxon>
        <taxon>Bacillales</taxon>
        <taxon>Alicyclobacillaceae</taxon>
        <taxon>Alicyclobacillus</taxon>
    </lineage>
</organism>
<feature type="domain" description="AMP-dependent synthetase/ligase" evidence="2">
    <location>
        <begin position="167"/>
        <end position="518"/>
    </location>
</feature>
<dbReference type="EMBL" id="JBHUCX010000020">
    <property type="protein sequence ID" value="MFD1674543.1"/>
    <property type="molecule type" value="Genomic_DNA"/>
</dbReference>
<dbReference type="Pfam" id="PF00501">
    <property type="entry name" value="AMP-binding"/>
    <property type="match status" value="1"/>
</dbReference>
<name>A0ABW4JGR1_9BACL</name>
<dbReference type="InterPro" id="IPR000873">
    <property type="entry name" value="AMP-dep_synth/lig_dom"/>
</dbReference>
<dbReference type="SUPFAM" id="SSF56801">
    <property type="entry name" value="Acetyl-CoA synthetase-like"/>
    <property type="match status" value="1"/>
</dbReference>
<evidence type="ECO:0000259" key="2">
    <source>
        <dbReference type="Pfam" id="PF00501"/>
    </source>
</evidence>
<dbReference type="Gene3D" id="3.40.50.12780">
    <property type="entry name" value="N-terminal domain of ligase-like"/>
    <property type="match status" value="1"/>
</dbReference>
<dbReference type="InterPro" id="IPR045851">
    <property type="entry name" value="AMP-bd_C_sf"/>
</dbReference>
<comment type="similarity">
    <text evidence="1">Belongs to the ATP-dependent AMP-binding enzyme family.</text>
</comment>
<sequence length="653" mass="73855">MRLEMAALSKMTFRVERKAIYILNITIYTNFERFLSKIPQDVLICVNETITRRYDKMFKQRAYQQISAENPWACRRFMRELKRGNPVVVALDTDQATFQAIARYAYLRKIDLIPVFAHERTVYMMDPLPKADPQTSLEQLQKFLFMSYVGRPDTGPVHLFNELLAAAQYYGTDRIICKDISAQVSYKDLLLNTYVLSRRLKRVIPDSSNGVGVFLPNSIGNVVTLFALFYNNQSPVMLNYSAGVQTILDACDTANLKMVLTSREFIAKGKLEAVDEALRRQYEVIYLEDLRSSISLLHKFSGLLSYVRRKRATGRQNRMILFTSGSEYKPRGIVLSHANIFANVQQTRAVIDFEPTHRILNAMPMFHSFGLTAGTFLPLLTGIQTYLYPTPLHYKRIPELVGEEESTVLFGTSSFLERYGQNATRENFASLRYAIAGAEGLKPEVEKFWLDKFHLQIMQGYGATETAPIMCLDTPLNHRLNSVGRLLPEISYRLMPVEGISVGGILQMQGPNLMEGYLLHGQGYIKQEGWYDTGDVVTIDENRFVIIVGRLKRFAKIAGEMVSLNLVEQLAAQVYGSSDFAAINVPDAKRGERIILTTTAAGLSLAPLRALVEQLGYSRMHVPSELSHISQFPLLGSGKTDYVALKALFETKL</sequence>
<dbReference type="Proteomes" id="UP001597079">
    <property type="component" value="Unassembled WGS sequence"/>
</dbReference>
<keyword evidence="4" id="KW-1185">Reference proteome</keyword>
<dbReference type="InterPro" id="IPR042099">
    <property type="entry name" value="ANL_N_sf"/>
</dbReference>
<protein>
    <submittedName>
        <fullName evidence="3">AMP-binding protein</fullName>
    </submittedName>
</protein>
<gene>
    <name evidence="3" type="ORF">ACFSB2_07460</name>
</gene>